<keyword evidence="2" id="KW-1185">Reference proteome</keyword>
<dbReference type="Proteomes" id="UP000268014">
    <property type="component" value="Unassembled WGS sequence"/>
</dbReference>
<reference evidence="1 2" key="2">
    <citation type="submission" date="2018-11" db="EMBL/GenBank/DDBJ databases">
        <authorList>
            <consortium name="Pathogen Informatics"/>
        </authorList>
    </citation>
    <scope>NUCLEOTIDE SEQUENCE [LARGE SCALE GENOMIC DNA]</scope>
    <source>
        <strain evidence="1 2">MHpl1</strain>
    </source>
</reference>
<evidence type="ECO:0000313" key="2">
    <source>
        <dbReference type="Proteomes" id="UP000268014"/>
    </source>
</evidence>
<name>A0A0N4W0U1_HAEPC</name>
<gene>
    <name evidence="1" type="ORF">HPLM_LOCUS3194</name>
</gene>
<dbReference type="OrthoDB" id="5841191at2759"/>
<protein>
    <submittedName>
        <fullName evidence="3">Protein-tyrosine-phosphatase</fullName>
    </submittedName>
</protein>
<accession>A0A0N4W0U1</accession>
<proteinExistence type="predicted"/>
<dbReference type="WBParaSite" id="HPLM_0000320201-mRNA-1">
    <property type="protein sequence ID" value="HPLM_0000320201-mRNA-1"/>
    <property type="gene ID" value="HPLM_0000320201"/>
</dbReference>
<evidence type="ECO:0000313" key="1">
    <source>
        <dbReference type="EMBL" id="VDO20352.1"/>
    </source>
</evidence>
<dbReference type="AlphaFoldDB" id="A0A0N4W0U1"/>
<organism evidence="3">
    <name type="scientific">Haemonchus placei</name>
    <name type="common">Barber's pole worm</name>
    <dbReference type="NCBI Taxonomy" id="6290"/>
    <lineage>
        <taxon>Eukaryota</taxon>
        <taxon>Metazoa</taxon>
        <taxon>Ecdysozoa</taxon>
        <taxon>Nematoda</taxon>
        <taxon>Chromadorea</taxon>
        <taxon>Rhabditida</taxon>
        <taxon>Rhabditina</taxon>
        <taxon>Rhabditomorpha</taxon>
        <taxon>Strongyloidea</taxon>
        <taxon>Trichostrongylidae</taxon>
        <taxon>Haemonchus</taxon>
    </lineage>
</organism>
<sequence length="164" mass="18427">MTNDQWDGLREVRKRVADGKIRLSVSDKGGEFMVLPCSLDPEITELHLNDASVYGHSTEKAFLTQCHRLNTLWVSIGRTAKLDRMLIRKLNLDTLSCLVFYSLIKTHKLSNGGEKSANASDYKIRPIISCVGGPTDCISNIVGQLLRYVPSHLPNTNEFLVRLR</sequence>
<evidence type="ECO:0000313" key="3">
    <source>
        <dbReference type="WBParaSite" id="HPLM_0000320201-mRNA-1"/>
    </source>
</evidence>
<reference evidence="3" key="1">
    <citation type="submission" date="2017-02" db="UniProtKB">
        <authorList>
            <consortium name="WormBaseParasite"/>
        </authorList>
    </citation>
    <scope>IDENTIFICATION</scope>
</reference>
<dbReference type="OMA" id="NNEWAKV"/>
<dbReference type="EMBL" id="UZAF01016103">
    <property type="protein sequence ID" value="VDO20352.1"/>
    <property type="molecule type" value="Genomic_DNA"/>
</dbReference>